<evidence type="ECO:0000313" key="2">
    <source>
        <dbReference type="EMBL" id="RPD64724.1"/>
    </source>
</evidence>
<dbReference type="AlphaFoldDB" id="A0A5C2SN71"/>
<reference evidence="2" key="1">
    <citation type="journal article" date="2018" name="Genome Biol. Evol.">
        <title>Genomics and development of Lentinus tigrinus, a white-rot wood-decaying mushroom with dimorphic fruiting bodies.</title>
        <authorList>
            <person name="Wu B."/>
            <person name="Xu Z."/>
            <person name="Knudson A."/>
            <person name="Carlson A."/>
            <person name="Chen N."/>
            <person name="Kovaka S."/>
            <person name="LaButti K."/>
            <person name="Lipzen A."/>
            <person name="Pennachio C."/>
            <person name="Riley R."/>
            <person name="Schakwitz W."/>
            <person name="Umezawa K."/>
            <person name="Ohm R.A."/>
            <person name="Grigoriev I.V."/>
            <person name="Nagy L.G."/>
            <person name="Gibbons J."/>
            <person name="Hibbett D."/>
        </authorList>
    </citation>
    <scope>NUCLEOTIDE SEQUENCE [LARGE SCALE GENOMIC DNA]</scope>
    <source>
        <strain evidence="2">ALCF2SS1-6</strain>
    </source>
</reference>
<feature type="region of interest" description="Disordered" evidence="1">
    <location>
        <begin position="1"/>
        <end position="24"/>
    </location>
</feature>
<dbReference type="EMBL" id="ML122253">
    <property type="protein sequence ID" value="RPD64724.1"/>
    <property type="molecule type" value="Genomic_DNA"/>
</dbReference>
<sequence>MRTRRAAQILARKAPSQPPAPSERERARVACAPCARCARGLDAVASSVYSSEYNVLTGNCFGALFCLLPLAVGGRTDGRAGGRASWDSKHLDVWTLGLRFELWGLRCSGRLCETRVDARRRYRRRGRAWCTVQLATCARI</sequence>
<proteinExistence type="predicted"/>
<name>A0A5C2SN71_9APHY</name>
<protein>
    <submittedName>
        <fullName evidence="2">Uncharacterized protein</fullName>
    </submittedName>
</protein>
<dbReference type="Proteomes" id="UP000313359">
    <property type="component" value="Unassembled WGS sequence"/>
</dbReference>
<gene>
    <name evidence="2" type="ORF">L227DRAFT_266602</name>
</gene>
<evidence type="ECO:0000256" key="1">
    <source>
        <dbReference type="SAM" id="MobiDB-lite"/>
    </source>
</evidence>
<organism evidence="2 3">
    <name type="scientific">Lentinus tigrinus ALCF2SS1-6</name>
    <dbReference type="NCBI Taxonomy" id="1328759"/>
    <lineage>
        <taxon>Eukaryota</taxon>
        <taxon>Fungi</taxon>
        <taxon>Dikarya</taxon>
        <taxon>Basidiomycota</taxon>
        <taxon>Agaricomycotina</taxon>
        <taxon>Agaricomycetes</taxon>
        <taxon>Polyporales</taxon>
        <taxon>Polyporaceae</taxon>
        <taxon>Lentinus</taxon>
    </lineage>
</organism>
<keyword evidence="3" id="KW-1185">Reference proteome</keyword>
<accession>A0A5C2SN71</accession>
<evidence type="ECO:0000313" key="3">
    <source>
        <dbReference type="Proteomes" id="UP000313359"/>
    </source>
</evidence>